<dbReference type="EMBL" id="JAAMPC010000014">
    <property type="protein sequence ID" value="KAG2264257.1"/>
    <property type="molecule type" value="Genomic_DNA"/>
</dbReference>
<dbReference type="OrthoDB" id="780166at2759"/>
<feature type="region of interest" description="Disordered" evidence="1">
    <location>
        <begin position="118"/>
        <end position="164"/>
    </location>
</feature>
<organism evidence="2 3">
    <name type="scientific">Brassica carinata</name>
    <name type="common">Ethiopian mustard</name>
    <name type="synonym">Abyssinian cabbage</name>
    <dbReference type="NCBI Taxonomy" id="52824"/>
    <lineage>
        <taxon>Eukaryota</taxon>
        <taxon>Viridiplantae</taxon>
        <taxon>Streptophyta</taxon>
        <taxon>Embryophyta</taxon>
        <taxon>Tracheophyta</taxon>
        <taxon>Spermatophyta</taxon>
        <taxon>Magnoliopsida</taxon>
        <taxon>eudicotyledons</taxon>
        <taxon>Gunneridae</taxon>
        <taxon>Pentapetalae</taxon>
        <taxon>rosids</taxon>
        <taxon>malvids</taxon>
        <taxon>Brassicales</taxon>
        <taxon>Brassicaceae</taxon>
        <taxon>Brassiceae</taxon>
        <taxon>Brassica</taxon>
    </lineage>
</organism>
<sequence length="292" mass="33480">MKLLSWIRSIKQNSLHRSKEFKGNFSCLRAQFSSKVQDIRTNSFAFYEPSHDPKPPEADEELVFDHEDGFSGFLTIGTLGTEPETPRFTSVAEEDVTGAQKDIAKLLTDKLEKFLDEYPEDSSSKKIERSNAEGDRGESDDVCPPSQGNDRVESSKRSKEVKKKKGVLTSLIKRRKAVEGECNTLEKQGKRDLIKRVFEKLHMSSSKRRNDDNDVHKKKDIRKNVQIFRSKVHPVQCTPARDDKEIDDSRRTCTNHRGKLKDLFLVSNSISEANMIREKWIKTDAECMSKIL</sequence>
<name>A0A8X7U360_BRACI</name>
<gene>
    <name evidence="2" type="ORF">Bca52824_071336</name>
</gene>
<evidence type="ECO:0000313" key="2">
    <source>
        <dbReference type="EMBL" id="KAG2264257.1"/>
    </source>
</evidence>
<keyword evidence="3" id="KW-1185">Reference proteome</keyword>
<dbReference type="Proteomes" id="UP000886595">
    <property type="component" value="Unassembled WGS sequence"/>
</dbReference>
<protein>
    <submittedName>
        <fullName evidence="2">Uncharacterized protein</fullName>
    </submittedName>
</protein>
<comment type="caution">
    <text evidence="2">The sequence shown here is derived from an EMBL/GenBank/DDBJ whole genome shotgun (WGS) entry which is preliminary data.</text>
</comment>
<proteinExistence type="predicted"/>
<feature type="compositionally biased region" description="Basic and acidic residues" evidence="1">
    <location>
        <begin position="118"/>
        <end position="139"/>
    </location>
</feature>
<dbReference type="AlphaFoldDB" id="A0A8X7U360"/>
<dbReference type="GO" id="GO:2000012">
    <property type="term" value="P:regulation of auxin polar transport"/>
    <property type="evidence" value="ECO:0007669"/>
    <property type="project" value="InterPro"/>
</dbReference>
<accession>A0A8X7U360</accession>
<reference evidence="2 3" key="1">
    <citation type="submission" date="2020-02" db="EMBL/GenBank/DDBJ databases">
        <authorList>
            <person name="Ma Q."/>
            <person name="Huang Y."/>
            <person name="Song X."/>
            <person name="Pei D."/>
        </authorList>
    </citation>
    <scope>NUCLEOTIDE SEQUENCE [LARGE SCALE GENOMIC DNA]</scope>
    <source>
        <strain evidence="2">Sxm20200214</strain>
        <tissue evidence="2">Leaf</tissue>
    </source>
</reference>
<evidence type="ECO:0000313" key="3">
    <source>
        <dbReference type="Proteomes" id="UP000886595"/>
    </source>
</evidence>
<dbReference type="PANTHER" id="PTHR34959:SF12">
    <property type="entry name" value="LAZY1"/>
    <property type="match status" value="1"/>
</dbReference>
<dbReference type="InterPro" id="IPR038928">
    <property type="entry name" value="LAZY1"/>
</dbReference>
<dbReference type="GO" id="GO:0009630">
    <property type="term" value="P:gravitropism"/>
    <property type="evidence" value="ECO:0007669"/>
    <property type="project" value="InterPro"/>
</dbReference>
<dbReference type="PANTHER" id="PTHR34959">
    <property type="entry name" value="PROTEIN LAZY 1"/>
    <property type="match status" value="1"/>
</dbReference>
<evidence type="ECO:0000256" key="1">
    <source>
        <dbReference type="SAM" id="MobiDB-lite"/>
    </source>
</evidence>